<evidence type="ECO:0000256" key="1">
    <source>
        <dbReference type="ARBA" id="ARBA00004613"/>
    </source>
</evidence>
<proteinExistence type="predicted"/>
<keyword evidence="4" id="KW-0325">Glycoprotein</keyword>
<dbReference type="InterPro" id="IPR012674">
    <property type="entry name" value="Calycin"/>
</dbReference>
<reference evidence="7" key="3">
    <citation type="submission" date="2025-09" db="UniProtKB">
        <authorList>
            <consortium name="Ensembl"/>
        </authorList>
    </citation>
    <scope>IDENTIFICATION</scope>
</reference>
<keyword evidence="2" id="KW-0964">Secreted</keyword>
<dbReference type="PANTHER" id="PTHR11967:SF2">
    <property type="entry name" value="ALPHA-1-ACID GLYCOPROTEIN 1"/>
    <property type="match status" value="1"/>
</dbReference>
<accession>A0A673D1B9</accession>
<evidence type="ECO:0008006" key="9">
    <source>
        <dbReference type="Google" id="ProtNLM"/>
    </source>
</evidence>
<keyword evidence="5" id="KW-0175">Coiled coil</keyword>
<keyword evidence="3 6" id="KW-0732">Signal</keyword>
<evidence type="ECO:0000256" key="3">
    <source>
        <dbReference type="ARBA" id="ARBA00022729"/>
    </source>
</evidence>
<dbReference type="AlphaFoldDB" id="A0A673D1B9"/>
<reference evidence="7" key="1">
    <citation type="submission" date="2019-06" db="EMBL/GenBank/DDBJ databases">
        <authorList>
            <consortium name="Wellcome Sanger Institute Data Sharing"/>
        </authorList>
    </citation>
    <scope>NUCLEOTIDE SEQUENCE [LARGE SCALE GENOMIC DNA]</scope>
</reference>
<dbReference type="Gene3D" id="2.40.128.20">
    <property type="match status" value="1"/>
</dbReference>
<dbReference type="SUPFAM" id="SSF50814">
    <property type="entry name" value="Lipocalins"/>
    <property type="match status" value="1"/>
</dbReference>
<comment type="subcellular location">
    <subcellularLocation>
        <location evidence="1">Secreted</location>
    </subcellularLocation>
</comment>
<evidence type="ECO:0000313" key="7">
    <source>
        <dbReference type="Ensembl" id="ENSSORP00005058608.1"/>
    </source>
</evidence>
<evidence type="ECO:0000256" key="4">
    <source>
        <dbReference type="ARBA" id="ARBA00023180"/>
    </source>
</evidence>
<dbReference type="InParanoid" id="A0A673D1B9"/>
<evidence type="ECO:0000256" key="6">
    <source>
        <dbReference type="SAM" id="SignalP"/>
    </source>
</evidence>
<reference evidence="7" key="2">
    <citation type="submission" date="2025-08" db="UniProtKB">
        <authorList>
            <consortium name="Ensembl"/>
        </authorList>
    </citation>
    <scope>IDENTIFICATION</scope>
</reference>
<feature type="signal peptide" evidence="6">
    <location>
        <begin position="1"/>
        <end position="27"/>
    </location>
</feature>
<sequence>DSVMKQSQNMFSTRALVLLCLIPLSASAPLTCEDLTRPLDHLDRHHLEGQWVLVASSFKAQEHEERFKDRNSATIYFANASDTSSMSFTRVFRFNESCQYFNTNVSVEGSGFNIEQLNITISFMYTSCPDCLVMRFYSASKRNLPVNLLSRRVEVEQTEMEEFKAQVECLKTLPPVVMDPTQEHCPEQPTGDTEAPKA</sequence>
<dbReference type="Proteomes" id="UP000472271">
    <property type="component" value="Chromosome 1"/>
</dbReference>
<name>A0A673D1B9_9TELE</name>
<dbReference type="PANTHER" id="PTHR11967">
    <property type="entry name" value="ALPHA-1-ACID GLYCOPROTEIN"/>
    <property type="match status" value="1"/>
</dbReference>
<dbReference type="GO" id="GO:0005576">
    <property type="term" value="C:extracellular region"/>
    <property type="evidence" value="ECO:0007669"/>
    <property type="project" value="UniProtKB-SubCell"/>
</dbReference>
<evidence type="ECO:0000256" key="5">
    <source>
        <dbReference type="SAM" id="Coils"/>
    </source>
</evidence>
<feature type="chain" id="PRO_5025691267" description="Apolipoprotein M" evidence="6">
    <location>
        <begin position="28"/>
        <end position="198"/>
    </location>
</feature>
<feature type="coiled-coil region" evidence="5">
    <location>
        <begin position="146"/>
        <end position="173"/>
    </location>
</feature>
<protein>
    <recommendedName>
        <fullName evidence="9">Apolipoprotein M</fullName>
    </recommendedName>
</protein>
<evidence type="ECO:0000313" key="8">
    <source>
        <dbReference type="Proteomes" id="UP000472271"/>
    </source>
</evidence>
<evidence type="ECO:0000256" key="2">
    <source>
        <dbReference type="ARBA" id="ARBA00022525"/>
    </source>
</evidence>
<keyword evidence="8" id="KW-1185">Reference proteome</keyword>
<organism evidence="7 8">
    <name type="scientific">Sphaeramia orbicularis</name>
    <name type="common">orbiculate cardinalfish</name>
    <dbReference type="NCBI Taxonomy" id="375764"/>
    <lineage>
        <taxon>Eukaryota</taxon>
        <taxon>Metazoa</taxon>
        <taxon>Chordata</taxon>
        <taxon>Craniata</taxon>
        <taxon>Vertebrata</taxon>
        <taxon>Euteleostomi</taxon>
        <taxon>Actinopterygii</taxon>
        <taxon>Neopterygii</taxon>
        <taxon>Teleostei</taxon>
        <taxon>Neoteleostei</taxon>
        <taxon>Acanthomorphata</taxon>
        <taxon>Gobiaria</taxon>
        <taxon>Kurtiformes</taxon>
        <taxon>Apogonoidei</taxon>
        <taxon>Apogonidae</taxon>
        <taxon>Apogoninae</taxon>
        <taxon>Sphaeramia</taxon>
    </lineage>
</organism>
<dbReference type="Ensembl" id="ENSSORT00005059935.1">
    <property type="protein sequence ID" value="ENSSORP00005058608.1"/>
    <property type="gene ID" value="ENSSORG00005025853.1"/>
</dbReference>